<reference evidence="1 2" key="1">
    <citation type="submission" date="2017-06" db="EMBL/GenBank/DDBJ databases">
        <title>Genome sequencing of cyanobaciteial culture collection at National Institute for Environmental Studies (NIES).</title>
        <authorList>
            <person name="Hirose Y."/>
            <person name="Shimura Y."/>
            <person name="Fujisawa T."/>
            <person name="Nakamura Y."/>
            <person name="Kawachi M."/>
        </authorList>
    </citation>
    <scope>NUCLEOTIDE SEQUENCE [LARGE SCALE GENOMIC DNA]</scope>
    <source>
        <strain evidence="1 2">NIES-23</strain>
        <plasmid evidence="2">Plasmid Plasmid1 dna</plasmid>
    </source>
</reference>
<organism evidence="1 2">
    <name type="scientific">Trichormus variabilis NIES-23</name>
    <dbReference type="NCBI Taxonomy" id="1973479"/>
    <lineage>
        <taxon>Bacteria</taxon>
        <taxon>Bacillati</taxon>
        <taxon>Cyanobacteriota</taxon>
        <taxon>Cyanophyceae</taxon>
        <taxon>Nostocales</taxon>
        <taxon>Nostocaceae</taxon>
        <taxon>Trichormus</taxon>
    </lineage>
</organism>
<accession>A0A1Z4KV62</accession>
<dbReference type="EMBL" id="AP018217">
    <property type="protein sequence ID" value="BAY72742.1"/>
    <property type="molecule type" value="Genomic_DNA"/>
</dbReference>
<evidence type="ECO:0000313" key="1">
    <source>
        <dbReference type="EMBL" id="BAY72742.1"/>
    </source>
</evidence>
<geneLocation type="plasmid" evidence="1">
    <name>plasmid1</name>
</geneLocation>
<dbReference type="Proteomes" id="UP000217507">
    <property type="component" value="Plasmid Plasmid1 dna"/>
</dbReference>
<protein>
    <submittedName>
        <fullName evidence="1">Uncharacterized protein</fullName>
    </submittedName>
</protein>
<name>A0A1Z4KV62_ANAVA</name>
<keyword evidence="1" id="KW-0614">Plasmid</keyword>
<evidence type="ECO:0000313" key="2">
    <source>
        <dbReference type="Proteomes" id="UP000217507"/>
    </source>
</evidence>
<dbReference type="AlphaFoldDB" id="A0A1Z4KV62"/>
<gene>
    <name evidence="1" type="ORF">NIES23_55700</name>
</gene>
<sequence>MARVLEVLQLRLNSPEHGRFVEQLTNKELSHYLQQPLPQ</sequence>
<proteinExistence type="predicted"/>